<dbReference type="Proteomes" id="UP000580910">
    <property type="component" value="Unassembled WGS sequence"/>
</dbReference>
<keyword evidence="2" id="KW-1185">Reference proteome</keyword>
<sequence>MPNNNDYDVRAEMLEALLAKVGEERFPSSTMLNWIEELLTPEDVPVYVELLLERVRSENFPSIPMMARIKRLA</sequence>
<evidence type="ECO:0000313" key="2">
    <source>
        <dbReference type="Proteomes" id="UP000580910"/>
    </source>
</evidence>
<name>A0A7W3P9F9_9ACTN</name>
<accession>A0A7W3P9F9</accession>
<proteinExistence type="predicted"/>
<protein>
    <submittedName>
        <fullName evidence="1">Uncharacterized protein</fullName>
    </submittedName>
</protein>
<gene>
    <name evidence="1" type="ORF">FB382_001931</name>
</gene>
<dbReference type="EMBL" id="JACGXA010000001">
    <property type="protein sequence ID" value="MBA8803640.1"/>
    <property type="molecule type" value="Genomic_DNA"/>
</dbReference>
<reference evidence="1 2" key="1">
    <citation type="submission" date="2020-07" db="EMBL/GenBank/DDBJ databases">
        <title>Sequencing the genomes of 1000 actinobacteria strains.</title>
        <authorList>
            <person name="Klenk H.-P."/>
        </authorList>
    </citation>
    <scope>NUCLEOTIDE SEQUENCE [LARGE SCALE GENOMIC DNA]</scope>
    <source>
        <strain evidence="1 2">DSM 21349</strain>
    </source>
</reference>
<dbReference type="AlphaFoldDB" id="A0A7W3P9F9"/>
<evidence type="ECO:0000313" key="1">
    <source>
        <dbReference type="EMBL" id="MBA8803640.1"/>
    </source>
</evidence>
<organism evidence="1 2">
    <name type="scientific">Nocardioides ginsengisegetis</name>
    <dbReference type="NCBI Taxonomy" id="661491"/>
    <lineage>
        <taxon>Bacteria</taxon>
        <taxon>Bacillati</taxon>
        <taxon>Actinomycetota</taxon>
        <taxon>Actinomycetes</taxon>
        <taxon>Propionibacteriales</taxon>
        <taxon>Nocardioidaceae</taxon>
        <taxon>Nocardioides</taxon>
    </lineage>
</organism>
<comment type="caution">
    <text evidence="1">The sequence shown here is derived from an EMBL/GenBank/DDBJ whole genome shotgun (WGS) entry which is preliminary data.</text>
</comment>
<dbReference type="RefSeq" id="WP_182538726.1">
    <property type="nucleotide sequence ID" value="NZ_JACGXA010000001.1"/>
</dbReference>